<evidence type="ECO:0008006" key="2">
    <source>
        <dbReference type="Google" id="ProtNLM"/>
    </source>
</evidence>
<dbReference type="AlphaFoldDB" id="A0AAU7J9M1"/>
<dbReference type="RefSeq" id="WP_406853890.1">
    <property type="nucleotide sequence ID" value="NZ_CP157484.1"/>
</dbReference>
<dbReference type="EMBL" id="CP157484">
    <property type="protein sequence ID" value="XBO37067.1"/>
    <property type="molecule type" value="Genomic_DNA"/>
</dbReference>
<gene>
    <name evidence="1" type="ORF">ABEG18_15130</name>
</gene>
<sequence>MPWSAYDPDFCVPASPMRQDDGAAACLSGLRQAREAVLSGSALEVVAASAAEALRKGGSGPVTRREAEAMWDLAVAAEGRADRGPVEALFLAAVASHLLSLSTSVGPAAAPALARGAWIALAHAPVASLGACFARVLTAVLSEDAICAEEGWAPRAAADSALRELAAGVPAGNWVAERLSRTPAASAVETRLAAFLGELARPRAARLAQAA</sequence>
<reference evidence="1" key="1">
    <citation type="submission" date="2024-05" db="EMBL/GenBank/DDBJ databases">
        <authorList>
            <person name="Kim S."/>
            <person name="Heo J."/>
            <person name="Choi H."/>
            <person name="Choi Y."/>
            <person name="Kwon S.-W."/>
            <person name="Kim Y."/>
        </authorList>
    </citation>
    <scope>NUCLEOTIDE SEQUENCE</scope>
    <source>
        <strain evidence="1">KACC 23698</strain>
    </source>
</reference>
<evidence type="ECO:0000313" key="1">
    <source>
        <dbReference type="EMBL" id="XBO37067.1"/>
    </source>
</evidence>
<protein>
    <recommendedName>
        <fullName evidence="2">Urease accessory protein UreF</fullName>
    </recommendedName>
</protein>
<accession>A0AAU7J9M1</accession>
<organism evidence="1">
    <name type="scientific">Alsobacter sp. KACC 23698</name>
    <dbReference type="NCBI Taxonomy" id="3149229"/>
    <lineage>
        <taxon>Bacteria</taxon>
        <taxon>Pseudomonadati</taxon>
        <taxon>Pseudomonadota</taxon>
        <taxon>Alphaproteobacteria</taxon>
        <taxon>Hyphomicrobiales</taxon>
        <taxon>Alsobacteraceae</taxon>
        <taxon>Alsobacter</taxon>
    </lineage>
</organism>
<proteinExistence type="predicted"/>
<name>A0AAU7J9M1_9HYPH</name>